<dbReference type="EMBL" id="JAROCF010000001">
    <property type="protein sequence ID" value="MDN4613698.1"/>
    <property type="molecule type" value="Genomic_DNA"/>
</dbReference>
<evidence type="ECO:0000256" key="1">
    <source>
        <dbReference type="SAM" id="MobiDB-lite"/>
    </source>
</evidence>
<sequence length="132" mass="13830">MPPHTTPLTPPRRRWRTTSRTTSRGLRAALGTVGLLGLLVGAASLLVSVGSATTNTCFQEGPASPLAVVSESGDTVTQTLSWWPLGRACKWDRADGNGTITTYSGTWASTTLAYGSLAAGATLLTLTARVRR</sequence>
<accession>A0ABT8K8B8</accession>
<evidence type="ECO:0000313" key="2">
    <source>
        <dbReference type="EMBL" id="MDN4613698.1"/>
    </source>
</evidence>
<name>A0ABT8K8B8_9MICO</name>
<comment type="caution">
    <text evidence="2">The sequence shown here is derived from an EMBL/GenBank/DDBJ whole genome shotgun (WGS) entry which is preliminary data.</text>
</comment>
<feature type="compositionally biased region" description="Pro residues" evidence="1">
    <location>
        <begin position="1"/>
        <end position="10"/>
    </location>
</feature>
<keyword evidence="3" id="KW-1185">Reference proteome</keyword>
<proteinExistence type="predicted"/>
<reference evidence="2" key="1">
    <citation type="submission" date="2023-06" db="EMBL/GenBank/DDBJ databases">
        <title>MT1 and MT2 Draft Genomes of Novel Species.</title>
        <authorList>
            <person name="Venkateswaran K."/>
        </authorList>
    </citation>
    <scope>NUCLEOTIDE SEQUENCE</scope>
    <source>
        <strain evidence="2">F6_8S_P_1B</strain>
    </source>
</reference>
<dbReference type="RefSeq" id="WP_301210072.1">
    <property type="nucleotide sequence ID" value="NZ_JAROCF010000001.1"/>
</dbReference>
<evidence type="ECO:0000313" key="3">
    <source>
        <dbReference type="Proteomes" id="UP001174208"/>
    </source>
</evidence>
<protein>
    <submittedName>
        <fullName evidence="2">Uncharacterized protein</fullName>
    </submittedName>
</protein>
<dbReference type="Proteomes" id="UP001174208">
    <property type="component" value="Unassembled WGS sequence"/>
</dbReference>
<organism evidence="2 3">
    <name type="scientific">Leifsonia williamsii</name>
    <dbReference type="NCBI Taxonomy" id="3035919"/>
    <lineage>
        <taxon>Bacteria</taxon>
        <taxon>Bacillati</taxon>
        <taxon>Actinomycetota</taxon>
        <taxon>Actinomycetes</taxon>
        <taxon>Micrococcales</taxon>
        <taxon>Microbacteriaceae</taxon>
        <taxon>Leifsonia</taxon>
    </lineage>
</organism>
<gene>
    <name evidence="2" type="ORF">P5G50_04460</name>
</gene>
<feature type="region of interest" description="Disordered" evidence="1">
    <location>
        <begin position="1"/>
        <end position="21"/>
    </location>
</feature>